<dbReference type="InterPro" id="IPR012337">
    <property type="entry name" value="RNaseH-like_sf"/>
</dbReference>
<reference evidence="6 7" key="1">
    <citation type="submission" date="2024-01" db="EMBL/GenBank/DDBJ databases">
        <title>The genome of the rayed Mediterranean limpet Patella caerulea (Linnaeus, 1758).</title>
        <authorList>
            <person name="Anh-Thu Weber A."/>
            <person name="Halstead-Nussloch G."/>
        </authorList>
    </citation>
    <scope>NUCLEOTIDE SEQUENCE [LARGE SCALE GENOMIC DNA]</scope>
    <source>
        <strain evidence="6">AATW-2023a</strain>
        <tissue evidence="6">Whole specimen</tissue>
    </source>
</reference>
<comment type="caution">
    <text evidence="6">The sequence shown here is derived from an EMBL/GenBank/DDBJ whole genome shotgun (WGS) entry which is preliminary data.</text>
</comment>
<dbReference type="InterPro" id="IPR052035">
    <property type="entry name" value="ZnF_BED_domain_contain"/>
</dbReference>
<dbReference type="PANTHER" id="PTHR46481">
    <property type="entry name" value="ZINC FINGER BED DOMAIN-CONTAINING PROTEIN 4"/>
    <property type="match status" value="1"/>
</dbReference>
<gene>
    <name evidence="6" type="ORF">SNE40_009967</name>
</gene>
<evidence type="ECO:0000256" key="2">
    <source>
        <dbReference type="ARBA" id="ARBA00022723"/>
    </source>
</evidence>
<dbReference type="SUPFAM" id="SSF140996">
    <property type="entry name" value="Hermes dimerisation domain"/>
    <property type="match status" value="1"/>
</dbReference>
<accession>A0AAN8JZT1</accession>
<protein>
    <submittedName>
        <fullName evidence="6">Uncharacterized protein</fullName>
    </submittedName>
</protein>
<evidence type="ECO:0000256" key="3">
    <source>
        <dbReference type="ARBA" id="ARBA00022771"/>
    </source>
</evidence>
<keyword evidence="4" id="KW-0862">Zinc</keyword>
<dbReference type="AlphaFoldDB" id="A0AAN8JZT1"/>
<evidence type="ECO:0000256" key="5">
    <source>
        <dbReference type="ARBA" id="ARBA00023242"/>
    </source>
</evidence>
<name>A0AAN8JZT1_PATCE</name>
<sequence length="154" mass="17862">MQTFLQNTTPLPPGSARSHAINRSIGLFMAHDMRPYSVVENVGFRRMVRTLEPRYNIPSKTYFATNVVPKLYRLEEKLKEAKSVSLTTDEWTSRSANRFITVTVHFIESQWEIQNYVLQTRVFNESHTASNLSTILLKAVDEWSLFRERIGIPV</sequence>
<evidence type="ECO:0000256" key="1">
    <source>
        <dbReference type="ARBA" id="ARBA00004123"/>
    </source>
</evidence>
<dbReference type="Proteomes" id="UP001347796">
    <property type="component" value="Unassembled WGS sequence"/>
</dbReference>
<keyword evidence="3" id="KW-0863">Zinc-finger</keyword>
<evidence type="ECO:0000256" key="4">
    <source>
        <dbReference type="ARBA" id="ARBA00022833"/>
    </source>
</evidence>
<dbReference type="SUPFAM" id="SSF53098">
    <property type="entry name" value="Ribonuclease H-like"/>
    <property type="match status" value="1"/>
</dbReference>
<dbReference type="GO" id="GO:0005634">
    <property type="term" value="C:nucleus"/>
    <property type="evidence" value="ECO:0007669"/>
    <property type="project" value="UniProtKB-SubCell"/>
</dbReference>
<dbReference type="PANTHER" id="PTHR46481:SF10">
    <property type="entry name" value="ZINC FINGER BED DOMAIN-CONTAINING PROTEIN 39"/>
    <property type="match status" value="1"/>
</dbReference>
<dbReference type="EMBL" id="JAZGQO010000007">
    <property type="protein sequence ID" value="KAK6182239.1"/>
    <property type="molecule type" value="Genomic_DNA"/>
</dbReference>
<dbReference type="GO" id="GO:0008270">
    <property type="term" value="F:zinc ion binding"/>
    <property type="evidence" value="ECO:0007669"/>
    <property type="project" value="UniProtKB-KW"/>
</dbReference>
<proteinExistence type="predicted"/>
<keyword evidence="7" id="KW-1185">Reference proteome</keyword>
<evidence type="ECO:0000313" key="6">
    <source>
        <dbReference type="EMBL" id="KAK6182239.1"/>
    </source>
</evidence>
<comment type="subcellular location">
    <subcellularLocation>
        <location evidence="1">Nucleus</location>
    </subcellularLocation>
</comment>
<evidence type="ECO:0000313" key="7">
    <source>
        <dbReference type="Proteomes" id="UP001347796"/>
    </source>
</evidence>
<keyword evidence="5" id="KW-0539">Nucleus</keyword>
<keyword evidence="2" id="KW-0479">Metal-binding</keyword>
<organism evidence="6 7">
    <name type="scientific">Patella caerulea</name>
    <name type="common">Rayed Mediterranean limpet</name>
    <dbReference type="NCBI Taxonomy" id="87958"/>
    <lineage>
        <taxon>Eukaryota</taxon>
        <taxon>Metazoa</taxon>
        <taxon>Spiralia</taxon>
        <taxon>Lophotrochozoa</taxon>
        <taxon>Mollusca</taxon>
        <taxon>Gastropoda</taxon>
        <taxon>Patellogastropoda</taxon>
        <taxon>Patelloidea</taxon>
        <taxon>Patellidae</taxon>
        <taxon>Patella</taxon>
    </lineage>
</organism>